<dbReference type="InterPro" id="IPR050469">
    <property type="entry name" value="Diguanylate_Cyclase"/>
</dbReference>
<dbReference type="AlphaFoldDB" id="A0A7V5HNE0"/>
<gene>
    <name evidence="4" type="ORF">ENL43_03610</name>
</gene>
<dbReference type="GO" id="GO:1902201">
    <property type="term" value="P:negative regulation of bacterial-type flagellum-dependent cell motility"/>
    <property type="evidence" value="ECO:0007669"/>
    <property type="project" value="TreeGrafter"/>
</dbReference>
<dbReference type="PANTHER" id="PTHR45138">
    <property type="entry name" value="REGULATORY COMPONENTS OF SENSORY TRANSDUCTION SYSTEM"/>
    <property type="match status" value="1"/>
</dbReference>
<keyword evidence="2" id="KW-0812">Transmembrane</keyword>
<dbReference type="NCBIfam" id="TIGR00254">
    <property type="entry name" value="GGDEF"/>
    <property type="match status" value="1"/>
</dbReference>
<feature type="coiled-coil region" evidence="1">
    <location>
        <begin position="131"/>
        <end position="165"/>
    </location>
</feature>
<name>A0A7V5HNE0_UNCW3</name>
<sequence length="334" mass="38043">VGEEINGRVILNKPIEYTDKVILKHTENNISIEFASLCFVSPEKNQYAYMLKGFDKDWIYSGNKRFATYTNLPPGTYEFIVKGTNSDGVWNNKGVSLTIVIRPPFWKTWWFNSIIGLSALGAALGAHAIRVAALRRRSKILEELVAKKTKELEEANKKLEELSLTDPLTGVANRRHFEKVLDLEWRRCMRSKQPLSLVMIDIDYFKLYNDTYGHVKGDICLKKVAEVLKENLKRAGDFVARYGGEEFVVILPNTDIRGACFLAETFRTKVEEMKIPHEKSKVSKYLTISLGVASIVPDENSSYEELLKSADEALYRAKQKSRNCCECVDLNIRG</sequence>
<feature type="domain" description="GGDEF" evidence="3">
    <location>
        <begin position="193"/>
        <end position="330"/>
    </location>
</feature>
<dbReference type="FunFam" id="2.60.40.10:FF:000791">
    <property type="entry name" value="Two-component system sensor histidine kinase/response regulator"/>
    <property type="match status" value="1"/>
</dbReference>
<dbReference type="InterPro" id="IPR011123">
    <property type="entry name" value="Y_Y_Y"/>
</dbReference>
<feature type="non-terminal residue" evidence="4">
    <location>
        <position position="1"/>
    </location>
</feature>
<evidence type="ECO:0000313" key="4">
    <source>
        <dbReference type="EMBL" id="HHF53432.1"/>
    </source>
</evidence>
<evidence type="ECO:0000259" key="3">
    <source>
        <dbReference type="PROSITE" id="PS50887"/>
    </source>
</evidence>
<accession>A0A7V5HNE0</accession>
<dbReference type="InterPro" id="IPR029787">
    <property type="entry name" value="Nucleotide_cyclase"/>
</dbReference>
<dbReference type="InterPro" id="IPR043128">
    <property type="entry name" value="Rev_trsase/Diguanyl_cyclase"/>
</dbReference>
<comment type="caution">
    <text evidence="4">The sequence shown here is derived from an EMBL/GenBank/DDBJ whole genome shotgun (WGS) entry which is preliminary data.</text>
</comment>
<proteinExistence type="predicted"/>
<dbReference type="GO" id="GO:0005886">
    <property type="term" value="C:plasma membrane"/>
    <property type="evidence" value="ECO:0007669"/>
    <property type="project" value="TreeGrafter"/>
</dbReference>
<dbReference type="FunFam" id="3.30.70.270:FF:000001">
    <property type="entry name" value="Diguanylate cyclase domain protein"/>
    <property type="match status" value="1"/>
</dbReference>
<dbReference type="Pfam" id="PF00990">
    <property type="entry name" value="GGDEF"/>
    <property type="match status" value="1"/>
</dbReference>
<dbReference type="EMBL" id="DRTX01000183">
    <property type="protein sequence ID" value="HHF53432.1"/>
    <property type="molecule type" value="Genomic_DNA"/>
</dbReference>
<dbReference type="SUPFAM" id="SSF55073">
    <property type="entry name" value="Nucleotide cyclase"/>
    <property type="match status" value="1"/>
</dbReference>
<evidence type="ECO:0000256" key="2">
    <source>
        <dbReference type="SAM" id="Phobius"/>
    </source>
</evidence>
<dbReference type="Gene3D" id="2.60.40.10">
    <property type="entry name" value="Immunoglobulins"/>
    <property type="match status" value="1"/>
</dbReference>
<dbReference type="GO" id="GO:0043709">
    <property type="term" value="P:cell adhesion involved in single-species biofilm formation"/>
    <property type="evidence" value="ECO:0007669"/>
    <property type="project" value="TreeGrafter"/>
</dbReference>
<dbReference type="Proteomes" id="UP000886050">
    <property type="component" value="Unassembled WGS sequence"/>
</dbReference>
<reference evidence="4" key="1">
    <citation type="journal article" date="2020" name="mSystems">
        <title>Genome- and Community-Level Interaction Insights into Carbon Utilization and Element Cycling Functions of Hydrothermarchaeota in Hydrothermal Sediment.</title>
        <authorList>
            <person name="Zhou Z."/>
            <person name="Liu Y."/>
            <person name="Xu W."/>
            <person name="Pan J."/>
            <person name="Luo Z.H."/>
            <person name="Li M."/>
        </authorList>
    </citation>
    <scope>NUCLEOTIDE SEQUENCE [LARGE SCALE GENOMIC DNA]</scope>
    <source>
        <strain evidence="4">HyVt-96</strain>
    </source>
</reference>
<organism evidence="4">
    <name type="scientific">candidate division WOR-3 bacterium</name>
    <dbReference type="NCBI Taxonomy" id="2052148"/>
    <lineage>
        <taxon>Bacteria</taxon>
        <taxon>Bacteria division WOR-3</taxon>
    </lineage>
</organism>
<feature type="transmembrane region" description="Helical" evidence="2">
    <location>
        <begin position="109"/>
        <end position="129"/>
    </location>
</feature>
<dbReference type="GO" id="GO:0052621">
    <property type="term" value="F:diguanylate cyclase activity"/>
    <property type="evidence" value="ECO:0007669"/>
    <property type="project" value="TreeGrafter"/>
</dbReference>
<keyword evidence="2" id="KW-1133">Transmembrane helix</keyword>
<keyword evidence="2" id="KW-0472">Membrane</keyword>
<dbReference type="PROSITE" id="PS50887">
    <property type="entry name" value="GGDEF"/>
    <property type="match status" value="1"/>
</dbReference>
<keyword evidence="1" id="KW-0175">Coiled coil</keyword>
<dbReference type="PANTHER" id="PTHR45138:SF9">
    <property type="entry name" value="DIGUANYLATE CYCLASE DGCM-RELATED"/>
    <property type="match status" value="1"/>
</dbReference>
<dbReference type="InterPro" id="IPR013783">
    <property type="entry name" value="Ig-like_fold"/>
</dbReference>
<evidence type="ECO:0000256" key="1">
    <source>
        <dbReference type="SAM" id="Coils"/>
    </source>
</evidence>
<dbReference type="CDD" id="cd01949">
    <property type="entry name" value="GGDEF"/>
    <property type="match status" value="1"/>
</dbReference>
<protein>
    <submittedName>
        <fullName evidence="4">Diguanylate cyclase</fullName>
    </submittedName>
</protein>
<dbReference type="SMART" id="SM00267">
    <property type="entry name" value="GGDEF"/>
    <property type="match status" value="1"/>
</dbReference>
<dbReference type="InterPro" id="IPR000160">
    <property type="entry name" value="GGDEF_dom"/>
</dbReference>
<dbReference type="Pfam" id="PF07495">
    <property type="entry name" value="Y_Y_Y"/>
    <property type="match status" value="1"/>
</dbReference>
<dbReference type="Gene3D" id="3.30.70.270">
    <property type="match status" value="1"/>
</dbReference>